<evidence type="ECO:0000313" key="9">
    <source>
        <dbReference type="Proteomes" id="UP000697995"/>
    </source>
</evidence>
<reference evidence="8 9" key="1">
    <citation type="journal article" date="2020" name="Microorganisms">
        <title>Osmotic Adaptation and Compatible Solute Biosynthesis of Phototrophic Bacteria as Revealed from Genome Analyses.</title>
        <authorList>
            <person name="Imhoff J.F."/>
            <person name="Rahn T."/>
            <person name="Kunzel S."/>
            <person name="Keller A."/>
            <person name="Neulinger S.C."/>
        </authorList>
    </citation>
    <scope>NUCLEOTIDE SEQUENCE [LARGE SCALE GENOMIC DNA]</scope>
    <source>
        <strain evidence="8 9">DSM 15382</strain>
    </source>
</reference>
<protein>
    <recommendedName>
        <fullName evidence="7">Major facilitator superfamily (MFS) profile domain-containing protein</fullName>
    </recommendedName>
</protein>
<feature type="transmembrane region" description="Helical" evidence="6">
    <location>
        <begin position="159"/>
        <end position="182"/>
    </location>
</feature>
<evidence type="ECO:0000256" key="3">
    <source>
        <dbReference type="ARBA" id="ARBA00022692"/>
    </source>
</evidence>
<evidence type="ECO:0000256" key="4">
    <source>
        <dbReference type="ARBA" id="ARBA00022989"/>
    </source>
</evidence>
<feature type="transmembrane region" description="Helical" evidence="6">
    <location>
        <begin position="289"/>
        <end position="309"/>
    </location>
</feature>
<dbReference type="SUPFAM" id="SSF103473">
    <property type="entry name" value="MFS general substrate transporter"/>
    <property type="match status" value="1"/>
</dbReference>
<dbReference type="Pfam" id="PF07690">
    <property type="entry name" value="MFS_1"/>
    <property type="match status" value="1"/>
</dbReference>
<feature type="transmembrane region" description="Helical" evidence="6">
    <location>
        <begin position="315"/>
        <end position="333"/>
    </location>
</feature>
<feature type="transmembrane region" description="Helical" evidence="6">
    <location>
        <begin position="39"/>
        <end position="64"/>
    </location>
</feature>
<keyword evidence="3 6" id="KW-0812">Transmembrane</keyword>
<accession>A0ABS1CSE8</accession>
<dbReference type="Proteomes" id="UP000697995">
    <property type="component" value="Unassembled WGS sequence"/>
</dbReference>
<feature type="transmembrane region" description="Helical" evidence="6">
    <location>
        <begin position="131"/>
        <end position="153"/>
    </location>
</feature>
<name>A0ABS1CSE8_9PROT</name>
<dbReference type="EMBL" id="NRSG01000014">
    <property type="protein sequence ID" value="MBK1657298.1"/>
    <property type="molecule type" value="Genomic_DNA"/>
</dbReference>
<feature type="transmembrane region" description="Helical" evidence="6">
    <location>
        <begin position="383"/>
        <end position="404"/>
    </location>
</feature>
<dbReference type="InterPro" id="IPR036259">
    <property type="entry name" value="MFS_trans_sf"/>
</dbReference>
<keyword evidence="4 6" id="KW-1133">Transmembrane helix</keyword>
<gene>
    <name evidence="8" type="ORF">CKO45_03520</name>
</gene>
<evidence type="ECO:0000256" key="2">
    <source>
        <dbReference type="ARBA" id="ARBA00022475"/>
    </source>
</evidence>
<evidence type="ECO:0000259" key="7">
    <source>
        <dbReference type="PROSITE" id="PS50850"/>
    </source>
</evidence>
<organism evidence="8 9">
    <name type="scientific">Paracraurococcus ruber</name>
    <dbReference type="NCBI Taxonomy" id="77675"/>
    <lineage>
        <taxon>Bacteria</taxon>
        <taxon>Pseudomonadati</taxon>
        <taxon>Pseudomonadota</taxon>
        <taxon>Alphaproteobacteria</taxon>
        <taxon>Acetobacterales</taxon>
        <taxon>Roseomonadaceae</taxon>
        <taxon>Paracraurococcus</taxon>
    </lineage>
</organism>
<dbReference type="InterPro" id="IPR011701">
    <property type="entry name" value="MFS"/>
</dbReference>
<keyword evidence="2" id="KW-1003">Cell membrane</keyword>
<evidence type="ECO:0000256" key="5">
    <source>
        <dbReference type="ARBA" id="ARBA00023136"/>
    </source>
</evidence>
<dbReference type="PANTHER" id="PTHR43124:SF3">
    <property type="entry name" value="CHLORAMPHENICOL EFFLUX PUMP RV0191"/>
    <property type="match status" value="1"/>
</dbReference>
<dbReference type="RefSeq" id="WP_133218233.1">
    <property type="nucleotide sequence ID" value="NZ_NRSG01000014.1"/>
</dbReference>
<dbReference type="PANTHER" id="PTHR43124">
    <property type="entry name" value="PURINE EFFLUX PUMP PBUE"/>
    <property type="match status" value="1"/>
</dbReference>
<dbReference type="InterPro" id="IPR020846">
    <property type="entry name" value="MFS_dom"/>
</dbReference>
<feature type="transmembrane region" description="Helical" evidence="6">
    <location>
        <begin position="253"/>
        <end position="277"/>
    </location>
</feature>
<comment type="subcellular location">
    <subcellularLocation>
        <location evidence="1">Cell membrane</location>
        <topology evidence="1">Multi-pass membrane protein</topology>
    </subcellularLocation>
</comment>
<dbReference type="InterPro" id="IPR050189">
    <property type="entry name" value="MFS_Efflux_Transporters"/>
</dbReference>
<evidence type="ECO:0000313" key="8">
    <source>
        <dbReference type="EMBL" id="MBK1657298.1"/>
    </source>
</evidence>
<keyword evidence="5 6" id="KW-0472">Membrane</keyword>
<dbReference type="PROSITE" id="PS50850">
    <property type="entry name" value="MFS"/>
    <property type="match status" value="1"/>
</dbReference>
<feature type="transmembrane region" description="Helical" evidence="6">
    <location>
        <begin position="76"/>
        <end position="95"/>
    </location>
</feature>
<feature type="transmembrane region" description="Helical" evidence="6">
    <location>
        <begin position="101"/>
        <end position="119"/>
    </location>
</feature>
<keyword evidence="9" id="KW-1185">Reference proteome</keyword>
<proteinExistence type="predicted"/>
<feature type="transmembrane region" description="Helical" evidence="6">
    <location>
        <begin position="214"/>
        <end position="233"/>
    </location>
</feature>
<sequence length="414" mass="42704">MAPSRIFLRVSLPFAAVGFINQASRIVVATVGPAMALEFGLSASGLGALAAVFFAAYALAQLPIGLAIDLHGARRVQMLLALVAAGGFLLCALAADPLWLAIGRCVTGLGVAGALIGLMQANRQWFPAWRLAAMTGAGVFLGAAGGLAATWPAQAALPLLGWRGVFLVLAGLAVLASAWIALSVPRQAPGPAPPPRRPLRAEIAEFGRIFGHPVFLRTMPAIALLSGLVFTYQGLWAGPWLRDVGGLGDAARAGVLLCYALGIMAGQLLGGQLASALQRRGVDPMRVPYAGIAAMAALQAVLIAGPQGITTLSLVWFGFACVGSVGPISYAVLAQRFPAELTGRVATALNFSMLVLVFLLQTGIGLILDLWPRTAAGGWDPAGYGWALALTLLLQGLTVAWLVAGPAPRMRPTG</sequence>
<evidence type="ECO:0000256" key="6">
    <source>
        <dbReference type="SAM" id="Phobius"/>
    </source>
</evidence>
<comment type="caution">
    <text evidence="8">The sequence shown here is derived from an EMBL/GenBank/DDBJ whole genome shotgun (WGS) entry which is preliminary data.</text>
</comment>
<feature type="domain" description="Major facilitator superfamily (MFS) profile" evidence="7">
    <location>
        <begin position="10"/>
        <end position="408"/>
    </location>
</feature>
<dbReference type="Gene3D" id="1.20.1250.20">
    <property type="entry name" value="MFS general substrate transporter like domains"/>
    <property type="match status" value="1"/>
</dbReference>
<feature type="transmembrane region" description="Helical" evidence="6">
    <location>
        <begin position="345"/>
        <end position="371"/>
    </location>
</feature>
<evidence type="ECO:0000256" key="1">
    <source>
        <dbReference type="ARBA" id="ARBA00004651"/>
    </source>
</evidence>